<dbReference type="InterPro" id="IPR023404">
    <property type="entry name" value="rSAM_horseshoe"/>
</dbReference>
<dbReference type="Pfam" id="PF13282">
    <property type="entry name" value="DUF4070"/>
    <property type="match status" value="1"/>
</dbReference>
<evidence type="ECO:0000313" key="9">
    <source>
        <dbReference type="Proteomes" id="UP000448292"/>
    </source>
</evidence>
<evidence type="ECO:0000256" key="6">
    <source>
        <dbReference type="SAM" id="MobiDB-lite"/>
    </source>
</evidence>
<dbReference type="SMART" id="SM00729">
    <property type="entry name" value="Elp3"/>
    <property type="match status" value="1"/>
</dbReference>
<dbReference type="SUPFAM" id="SSF102114">
    <property type="entry name" value="Radical SAM enzymes"/>
    <property type="match status" value="1"/>
</dbReference>
<dbReference type="SFLD" id="SFLDF00303">
    <property type="entry name" value="hopanoid_C2-methyltransferase"/>
    <property type="match status" value="1"/>
</dbReference>
<dbReference type="GO" id="GO:0003824">
    <property type="term" value="F:catalytic activity"/>
    <property type="evidence" value="ECO:0007669"/>
    <property type="project" value="InterPro"/>
</dbReference>
<dbReference type="PANTHER" id="PTHR43409:SF3">
    <property type="entry name" value="HYPOTHETICAL METHYLTRANSFERASE"/>
    <property type="match status" value="1"/>
</dbReference>
<name>A0A7M3MIB6_9BACT</name>
<dbReference type="SFLD" id="SFLDG01082">
    <property type="entry name" value="B12-binding_domain_containing"/>
    <property type="match status" value="1"/>
</dbReference>
<dbReference type="InterPro" id="IPR025274">
    <property type="entry name" value="DUF4070"/>
</dbReference>
<dbReference type="Pfam" id="PF02310">
    <property type="entry name" value="B12-binding"/>
    <property type="match status" value="1"/>
</dbReference>
<evidence type="ECO:0000256" key="4">
    <source>
        <dbReference type="ARBA" id="ARBA00023004"/>
    </source>
</evidence>
<keyword evidence="2" id="KW-0949">S-adenosyl-L-methionine</keyword>
<keyword evidence="9" id="KW-1185">Reference proteome</keyword>
<keyword evidence="3" id="KW-0479">Metal-binding</keyword>
<dbReference type="CDD" id="cd02068">
    <property type="entry name" value="radical_SAM_B12_BD"/>
    <property type="match status" value="1"/>
</dbReference>
<dbReference type="CDD" id="cd01335">
    <property type="entry name" value="Radical_SAM"/>
    <property type="match status" value="1"/>
</dbReference>
<feature type="domain" description="Radical SAM core" evidence="7">
    <location>
        <begin position="215"/>
        <end position="436"/>
    </location>
</feature>
<dbReference type="Proteomes" id="UP000448292">
    <property type="component" value="Unassembled WGS sequence"/>
</dbReference>
<dbReference type="GO" id="GO:0005829">
    <property type="term" value="C:cytosol"/>
    <property type="evidence" value="ECO:0007669"/>
    <property type="project" value="TreeGrafter"/>
</dbReference>
<keyword evidence="5" id="KW-0411">Iron-sulfur</keyword>
<dbReference type="GO" id="GO:0031419">
    <property type="term" value="F:cobalamin binding"/>
    <property type="evidence" value="ECO:0007669"/>
    <property type="project" value="InterPro"/>
</dbReference>
<dbReference type="GO" id="GO:0051536">
    <property type="term" value="F:iron-sulfur cluster binding"/>
    <property type="evidence" value="ECO:0007669"/>
    <property type="project" value="UniProtKB-KW"/>
</dbReference>
<dbReference type="Gene3D" id="3.40.50.280">
    <property type="entry name" value="Cobalamin-binding domain"/>
    <property type="match status" value="1"/>
</dbReference>
<dbReference type="SFLD" id="SFLDG01123">
    <property type="entry name" value="methyltransferase_(Class_B)"/>
    <property type="match status" value="1"/>
</dbReference>
<evidence type="ECO:0000256" key="1">
    <source>
        <dbReference type="ARBA" id="ARBA00001966"/>
    </source>
</evidence>
<feature type="region of interest" description="Disordered" evidence="6">
    <location>
        <begin position="24"/>
        <end position="48"/>
    </location>
</feature>
<organism evidence="8 9">
    <name type="scientific">Oceanidesulfovibrio indonesiensis</name>
    <dbReference type="NCBI Taxonomy" id="54767"/>
    <lineage>
        <taxon>Bacteria</taxon>
        <taxon>Pseudomonadati</taxon>
        <taxon>Thermodesulfobacteriota</taxon>
        <taxon>Desulfovibrionia</taxon>
        <taxon>Desulfovibrionales</taxon>
        <taxon>Desulfovibrionaceae</taxon>
        <taxon>Oceanidesulfovibrio</taxon>
    </lineage>
</organism>
<dbReference type="PROSITE" id="PS51918">
    <property type="entry name" value="RADICAL_SAM"/>
    <property type="match status" value="1"/>
</dbReference>
<evidence type="ECO:0000256" key="2">
    <source>
        <dbReference type="ARBA" id="ARBA00022691"/>
    </source>
</evidence>
<dbReference type="PANTHER" id="PTHR43409">
    <property type="entry name" value="ANAEROBIC MAGNESIUM-PROTOPORPHYRIN IX MONOMETHYL ESTER CYCLASE-RELATED"/>
    <property type="match status" value="1"/>
</dbReference>
<dbReference type="AlphaFoldDB" id="A0A7M3MIB6"/>
<dbReference type="EMBL" id="QMIE01000002">
    <property type="protein sequence ID" value="TVM19432.1"/>
    <property type="molecule type" value="Genomic_DNA"/>
</dbReference>
<gene>
    <name evidence="8" type="ORF">DPQ33_03470</name>
</gene>
<dbReference type="Gene3D" id="3.80.30.20">
    <property type="entry name" value="tm_1862 like domain"/>
    <property type="match status" value="1"/>
</dbReference>
<dbReference type="InterPro" id="IPR051198">
    <property type="entry name" value="BchE-like"/>
</dbReference>
<dbReference type="InterPro" id="IPR006638">
    <property type="entry name" value="Elp3/MiaA/NifB-like_rSAM"/>
</dbReference>
<proteinExistence type="predicted"/>
<keyword evidence="4" id="KW-0408">Iron</keyword>
<comment type="cofactor">
    <cofactor evidence="1">
        <name>[4Fe-4S] cluster</name>
        <dbReference type="ChEBI" id="CHEBI:49883"/>
    </cofactor>
</comment>
<dbReference type="InterPro" id="IPR034530">
    <property type="entry name" value="HpnP-like"/>
</dbReference>
<evidence type="ECO:0000313" key="8">
    <source>
        <dbReference type="EMBL" id="TVM19432.1"/>
    </source>
</evidence>
<accession>A0A7M3MIB6</accession>
<dbReference type="OrthoDB" id="9804952at2"/>
<dbReference type="InterPro" id="IPR006158">
    <property type="entry name" value="Cobalamin-bd"/>
</dbReference>
<evidence type="ECO:0000256" key="5">
    <source>
        <dbReference type="ARBA" id="ARBA00023014"/>
    </source>
</evidence>
<dbReference type="SFLD" id="SFLDS00029">
    <property type="entry name" value="Radical_SAM"/>
    <property type="match status" value="1"/>
</dbReference>
<dbReference type="GO" id="GO:0046872">
    <property type="term" value="F:metal ion binding"/>
    <property type="evidence" value="ECO:0007669"/>
    <property type="project" value="UniProtKB-KW"/>
</dbReference>
<sequence length="606" mass="68209">MAARSGWIRGKAAGVCSKFCCPGRERSRSTPEPNTGYDREHLQNTTPLPGGSMRVLLINPASPYSFWSFDEICRMSGRRSLIPPLGLLTAAALLPRRWELRLADMSARPVAEADWQFAEVVFLTGMLLQKKSLLELVVEAKRRGKTVVVGGPFVTSLPEEVRAAGADVIVQGEGEETIPVLAVDLEQGAARRLYRAEGRPAMAASPVPRFDLLRMGDYATMSVQTSRGCPHDCEFCDIVNLYGKKPRYKSPGQVVAELDELYRLGWRNEVFFCDDNFIGNKRHARDLLDALIPWMQERSEPFGFWTQASVDLGQDTELMDRMTAANFSTVFIGVESPDPAILERNHKLQNVKNPLAESLRAINENGLSIIASFIMGFDGEEPGAGDRIVEFVEEVGLPQAMINLMQVLPNTRLWTRMEEEGRLRKGVTTGDTVGLPLNYEPLRDTSELLREYQDAWRRLYDPAAFLGRLERYYTRMRPTRSAMPANDSQSTSASRGALSAHAHAPAHPRRVRPLSNYGGLHRRNPIRHLYFDVLAFLRFFWTFGVLSEARKVCWAGMGRIWRTNGSRLVPYFHGLALGYNTTCYVRALEHRLEEYLARVGEPPSVR</sequence>
<comment type="caution">
    <text evidence="8">The sequence shown here is derived from an EMBL/GenBank/DDBJ whole genome shotgun (WGS) entry which is preliminary data.</text>
</comment>
<dbReference type="Pfam" id="PF04055">
    <property type="entry name" value="Radical_SAM"/>
    <property type="match status" value="1"/>
</dbReference>
<evidence type="ECO:0000259" key="7">
    <source>
        <dbReference type="PROSITE" id="PS51918"/>
    </source>
</evidence>
<feature type="region of interest" description="Disordered" evidence="6">
    <location>
        <begin position="480"/>
        <end position="510"/>
    </location>
</feature>
<dbReference type="InterPro" id="IPR034466">
    <property type="entry name" value="Methyltransferase_Class_B"/>
</dbReference>
<protein>
    <submittedName>
        <fullName evidence="8">B12-binding domain-containing radical SAM protein</fullName>
    </submittedName>
</protein>
<reference evidence="8 9" key="1">
    <citation type="submission" date="2018-06" db="EMBL/GenBank/DDBJ databases">
        <title>Complete genome of Desulfovibrio indonesiensis P37SLT.</title>
        <authorList>
            <person name="Crispim J.S."/>
            <person name="Vidigal P.M.P."/>
            <person name="Silva L.C.F."/>
            <person name="Laguardia C.N."/>
            <person name="Araujo L.C."/>
            <person name="Dias R.S."/>
            <person name="Sousa M.P."/>
            <person name="Paula S.O."/>
            <person name="Silva C."/>
        </authorList>
    </citation>
    <scope>NUCLEOTIDE SEQUENCE [LARGE SCALE GENOMIC DNA]</scope>
    <source>
        <strain evidence="8 9">P37SLT</strain>
    </source>
</reference>
<dbReference type="InterPro" id="IPR058240">
    <property type="entry name" value="rSAM_sf"/>
</dbReference>
<evidence type="ECO:0000256" key="3">
    <source>
        <dbReference type="ARBA" id="ARBA00022723"/>
    </source>
</evidence>
<dbReference type="InterPro" id="IPR007197">
    <property type="entry name" value="rSAM"/>
</dbReference>